<dbReference type="GO" id="GO:0017004">
    <property type="term" value="P:cytochrome complex assembly"/>
    <property type="evidence" value="ECO:0007669"/>
    <property type="project" value="InterPro"/>
</dbReference>
<dbReference type="InterPro" id="IPR003834">
    <property type="entry name" value="Cyt_c_assmbl_TM_dom"/>
</dbReference>
<evidence type="ECO:0000313" key="9">
    <source>
        <dbReference type="Proteomes" id="UP000326464"/>
    </source>
</evidence>
<keyword evidence="3 6" id="KW-0812">Transmembrane</keyword>
<reference evidence="9" key="1">
    <citation type="submission" date="2019-07" db="EMBL/GenBank/DDBJ databases">
        <title>Arthrobacter KR32 sp. nov., isolated from mountain cheese made of cows milk.</title>
        <authorList>
            <person name="Flegler A."/>
        </authorList>
    </citation>
    <scope>NUCLEOTIDE SEQUENCE [LARGE SCALE GENOMIC DNA]</scope>
    <source>
        <strain evidence="9">KR32</strain>
    </source>
</reference>
<comment type="caution">
    <text evidence="8">The sequence shown here is derived from an EMBL/GenBank/DDBJ whole genome shotgun (WGS) entry which is preliminary data.</text>
</comment>
<evidence type="ECO:0000256" key="3">
    <source>
        <dbReference type="ARBA" id="ARBA00022692"/>
    </source>
</evidence>
<dbReference type="AlphaFoldDB" id="A0A7X1TN11"/>
<keyword evidence="9" id="KW-1185">Reference proteome</keyword>
<comment type="subcellular location">
    <subcellularLocation>
        <location evidence="1">Membrane</location>
        <topology evidence="1">Multi-pass membrane protein</topology>
    </subcellularLocation>
</comment>
<feature type="transmembrane region" description="Helical" evidence="6">
    <location>
        <begin position="232"/>
        <end position="252"/>
    </location>
</feature>
<evidence type="ECO:0000259" key="7">
    <source>
        <dbReference type="Pfam" id="PF02683"/>
    </source>
</evidence>
<sequence>MVLPEAGHLSTSVPLVAGNAFADAVLSGSMLLALPVALLAGLVSFASPCVLPLVPGYLGYVTGLTGVDLEKQRRGRMFAGIGLFVLGFSVVFMAYGALFGQLGAFLRVSQGWLIQVFGVVVILLGVVFMGGLSWFQRESRVHAKVPAGLLGAPLLGVTFGLGWAPCIGPTLGAVQLLAISGNDATALKGALLTFVYCLGLGLPFLLIALGVRRGMGALAFFRRHRLLLQRTGGGMLVLVGVLMVTGLWNIWITRLQDLVIGNVVLPI</sequence>
<feature type="transmembrane region" description="Helical" evidence="6">
    <location>
        <begin position="191"/>
        <end position="211"/>
    </location>
</feature>
<dbReference type="Proteomes" id="UP000326464">
    <property type="component" value="Unassembled WGS sequence"/>
</dbReference>
<dbReference type="EMBL" id="VJXX01000001">
    <property type="protein sequence ID" value="MPY10060.1"/>
    <property type="molecule type" value="Genomic_DNA"/>
</dbReference>
<dbReference type="InterPro" id="IPR051790">
    <property type="entry name" value="Cytochrome_c-biogenesis_DsbD"/>
</dbReference>
<evidence type="ECO:0000256" key="4">
    <source>
        <dbReference type="ARBA" id="ARBA00022989"/>
    </source>
</evidence>
<feature type="transmembrane region" description="Helical" evidence="6">
    <location>
        <begin position="147"/>
        <end position="171"/>
    </location>
</feature>
<dbReference type="PANTHER" id="PTHR31272">
    <property type="entry name" value="CYTOCHROME C-TYPE BIOGENESIS PROTEIN HI_1454-RELATED"/>
    <property type="match status" value="1"/>
</dbReference>
<accession>A0A7X1TN11</accession>
<organism evidence="8 9">
    <name type="scientific">Arthrobacter bussei</name>
    <dbReference type="NCBI Taxonomy" id="2594179"/>
    <lineage>
        <taxon>Bacteria</taxon>
        <taxon>Bacillati</taxon>
        <taxon>Actinomycetota</taxon>
        <taxon>Actinomycetes</taxon>
        <taxon>Micrococcales</taxon>
        <taxon>Micrococcaceae</taxon>
        <taxon>Arthrobacter</taxon>
    </lineage>
</organism>
<feature type="transmembrane region" description="Helical" evidence="6">
    <location>
        <begin position="112"/>
        <end position="135"/>
    </location>
</feature>
<keyword evidence="4 6" id="KW-1133">Transmembrane helix</keyword>
<evidence type="ECO:0000256" key="2">
    <source>
        <dbReference type="ARBA" id="ARBA00006143"/>
    </source>
</evidence>
<protein>
    <submittedName>
        <fullName evidence="8">Cytochrome c biogenesis protein CcdA</fullName>
    </submittedName>
</protein>
<evidence type="ECO:0000256" key="1">
    <source>
        <dbReference type="ARBA" id="ARBA00004141"/>
    </source>
</evidence>
<dbReference type="RefSeq" id="WP_152814046.1">
    <property type="nucleotide sequence ID" value="NZ_VJXX01000001.1"/>
</dbReference>
<evidence type="ECO:0000256" key="6">
    <source>
        <dbReference type="SAM" id="Phobius"/>
    </source>
</evidence>
<gene>
    <name evidence="8" type="ORF">FNH21_04895</name>
</gene>
<feature type="domain" description="Cytochrome C biogenesis protein transmembrane" evidence="7">
    <location>
        <begin position="31"/>
        <end position="214"/>
    </location>
</feature>
<feature type="transmembrane region" description="Helical" evidence="6">
    <location>
        <begin position="32"/>
        <end position="58"/>
    </location>
</feature>
<dbReference type="GO" id="GO:0016020">
    <property type="term" value="C:membrane"/>
    <property type="evidence" value="ECO:0007669"/>
    <property type="project" value="UniProtKB-SubCell"/>
</dbReference>
<feature type="transmembrane region" description="Helical" evidence="6">
    <location>
        <begin position="78"/>
        <end position="100"/>
    </location>
</feature>
<keyword evidence="5 6" id="KW-0472">Membrane</keyword>
<evidence type="ECO:0000313" key="8">
    <source>
        <dbReference type="EMBL" id="MPY10060.1"/>
    </source>
</evidence>
<dbReference type="Pfam" id="PF02683">
    <property type="entry name" value="DsbD_TM"/>
    <property type="match status" value="1"/>
</dbReference>
<dbReference type="OrthoDB" id="9803065at2"/>
<proteinExistence type="inferred from homology"/>
<dbReference type="PANTHER" id="PTHR31272:SF4">
    <property type="entry name" value="CYTOCHROME C-TYPE BIOGENESIS PROTEIN HI_1454-RELATED"/>
    <property type="match status" value="1"/>
</dbReference>
<comment type="similarity">
    <text evidence="2">Belongs to the DsbD family.</text>
</comment>
<name>A0A7X1TN11_9MICC</name>
<evidence type="ECO:0000256" key="5">
    <source>
        <dbReference type="ARBA" id="ARBA00023136"/>
    </source>
</evidence>